<sequence length="121" mass="13674">MFIAFEAERILSEAFDCEVEICRRDRLSAALAESAFDIVILEFVGHEREDRHYVFLVRQAGAQPVFLTATDDHWGMSEVFPDVPTIRKPFNDTEVRAIIGDLLVSRGKDVHRGSPDTLAPL</sequence>
<keyword evidence="2" id="KW-1185">Reference proteome</keyword>
<protein>
    <recommendedName>
        <fullName evidence="3">Response regulatory domain-containing protein</fullName>
    </recommendedName>
</protein>
<gene>
    <name evidence="1" type="ORF">ABID16_003178</name>
</gene>
<evidence type="ECO:0000313" key="1">
    <source>
        <dbReference type="EMBL" id="MET3614835.1"/>
    </source>
</evidence>
<evidence type="ECO:0000313" key="2">
    <source>
        <dbReference type="Proteomes" id="UP001549047"/>
    </source>
</evidence>
<accession>A0ABV2J251</accession>
<dbReference type="Proteomes" id="UP001549047">
    <property type="component" value="Unassembled WGS sequence"/>
</dbReference>
<reference evidence="1 2" key="1">
    <citation type="submission" date="2024-06" db="EMBL/GenBank/DDBJ databases">
        <title>Genomic Encyclopedia of Type Strains, Phase IV (KMG-IV): sequencing the most valuable type-strain genomes for metagenomic binning, comparative biology and taxonomic classification.</title>
        <authorList>
            <person name="Goeker M."/>
        </authorList>
    </citation>
    <scope>NUCLEOTIDE SEQUENCE [LARGE SCALE GENOMIC DNA]</scope>
    <source>
        <strain evidence="1 2">DSM 29780</strain>
    </source>
</reference>
<name>A0ABV2J251_9HYPH</name>
<dbReference type="RefSeq" id="WP_354557327.1">
    <property type="nucleotide sequence ID" value="NZ_JBEPMB010000005.1"/>
</dbReference>
<comment type="caution">
    <text evidence="1">The sequence shown here is derived from an EMBL/GenBank/DDBJ whole genome shotgun (WGS) entry which is preliminary data.</text>
</comment>
<organism evidence="1 2">
    <name type="scientific">Rhizobium aquaticum</name>
    <dbReference type="NCBI Taxonomy" id="1549636"/>
    <lineage>
        <taxon>Bacteria</taxon>
        <taxon>Pseudomonadati</taxon>
        <taxon>Pseudomonadota</taxon>
        <taxon>Alphaproteobacteria</taxon>
        <taxon>Hyphomicrobiales</taxon>
        <taxon>Rhizobiaceae</taxon>
        <taxon>Rhizobium/Agrobacterium group</taxon>
        <taxon>Rhizobium</taxon>
    </lineage>
</organism>
<proteinExistence type="predicted"/>
<dbReference type="Gene3D" id="3.40.50.2300">
    <property type="match status" value="1"/>
</dbReference>
<dbReference type="EMBL" id="JBEPMB010000005">
    <property type="protein sequence ID" value="MET3614835.1"/>
    <property type="molecule type" value="Genomic_DNA"/>
</dbReference>
<evidence type="ECO:0008006" key="3">
    <source>
        <dbReference type="Google" id="ProtNLM"/>
    </source>
</evidence>